<gene>
    <name evidence="1" type="ORF">FIBSPDRAFT_884478</name>
</gene>
<protein>
    <submittedName>
        <fullName evidence="1">Uncharacterized protein</fullName>
    </submittedName>
</protein>
<sequence>MSMDQLLGRGTRKSAATMMAAATADPEINITDADYPKERSARVDQTSIELEICLNQPVLEMLEAKKNFKYIRLMECTKCRFSICVSAVDGMAMGCIKEPEEGIPFKCPSCYMKSKVVPPYKVLSYGWKSIYKKVLKPTVLLALILNYNLLMAISWELTKHQIQAEFLWTESVNQPQLHVACIIFSEAGTRPRSPTIKGTKAFLQMWGFEHCHIVTPEKWCTGQVELQAGYLAPSTILSHDFLEYH</sequence>
<evidence type="ECO:0000313" key="2">
    <source>
        <dbReference type="Proteomes" id="UP000076532"/>
    </source>
</evidence>
<evidence type="ECO:0000313" key="1">
    <source>
        <dbReference type="EMBL" id="KZP30226.1"/>
    </source>
</evidence>
<name>A0A166T690_9AGAM</name>
<keyword evidence="2" id="KW-1185">Reference proteome</keyword>
<reference evidence="1 2" key="1">
    <citation type="journal article" date="2016" name="Mol. Biol. Evol.">
        <title>Comparative Genomics of Early-Diverging Mushroom-Forming Fungi Provides Insights into the Origins of Lignocellulose Decay Capabilities.</title>
        <authorList>
            <person name="Nagy L.G."/>
            <person name="Riley R."/>
            <person name="Tritt A."/>
            <person name="Adam C."/>
            <person name="Daum C."/>
            <person name="Floudas D."/>
            <person name="Sun H."/>
            <person name="Yadav J.S."/>
            <person name="Pangilinan J."/>
            <person name="Larsson K.H."/>
            <person name="Matsuura K."/>
            <person name="Barry K."/>
            <person name="Labutti K."/>
            <person name="Kuo R."/>
            <person name="Ohm R.A."/>
            <person name="Bhattacharya S.S."/>
            <person name="Shirouzu T."/>
            <person name="Yoshinaga Y."/>
            <person name="Martin F.M."/>
            <person name="Grigoriev I.V."/>
            <person name="Hibbett D.S."/>
        </authorList>
    </citation>
    <scope>NUCLEOTIDE SEQUENCE [LARGE SCALE GENOMIC DNA]</scope>
    <source>
        <strain evidence="1 2">CBS 109695</strain>
    </source>
</reference>
<dbReference type="EMBL" id="KV417495">
    <property type="protein sequence ID" value="KZP30226.1"/>
    <property type="molecule type" value="Genomic_DNA"/>
</dbReference>
<dbReference type="AlphaFoldDB" id="A0A166T690"/>
<accession>A0A166T690</accession>
<organism evidence="1 2">
    <name type="scientific">Athelia psychrophila</name>
    <dbReference type="NCBI Taxonomy" id="1759441"/>
    <lineage>
        <taxon>Eukaryota</taxon>
        <taxon>Fungi</taxon>
        <taxon>Dikarya</taxon>
        <taxon>Basidiomycota</taxon>
        <taxon>Agaricomycotina</taxon>
        <taxon>Agaricomycetes</taxon>
        <taxon>Agaricomycetidae</taxon>
        <taxon>Atheliales</taxon>
        <taxon>Atheliaceae</taxon>
        <taxon>Athelia</taxon>
    </lineage>
</organism>
<proteinExistence type="predicted"/>
<dbReference type="Proteomes" id="UP000076532">
    <property type="component" value="Unassembled WGS sequence"/>
</dbReference>